<dbReference type="Proteomes" id="UP000604381">
    <property type="component" value="Unassembled WGS sequence"/>
</dbReference>
<feature type="compositionally biased region" description="Basic residues" evidence="1">
    <location>
        <begin position="147"/>
        <end position="159"/>
    </location>
</feature>
<feature type="region of interest" description="Disordered" evidence="1">
    <location>
        <begin position="143"/>
        <end position="178"/>
    </location>
</feature>
<organism evidence="2 3">
    <name type="scientific">Candidatus Amphirhobacter heronislandensis</name>
    <dbReference type="NCBI Taxonomy" id="1732024"/>
    <lineage>
        <taxon>Bacteria</taxon>
        <taxon>Pseudomonadati</taxon>
        <taxon>Pseudomonadota</taxon>
        <taxon>Gammaproteobacteria</taxon>
        <taxon>Candidatus Tethybacterales</taxon>
        <taxon>Candidatus Tethybacteraceae</taxon>
        <taxon>Candidatus Amphirhobacter</taxon>
    </lineage>
</organism>
<name>A0A930UDV9_9GAMM</name>
<comment type="caution">
    <text evidence="2">The sequence shown here is derived from an EMBL/GenBank/DDBJ whole genome shotgun (WGS) entry which is preliminary data.</text>
</comment>
<evidence type="ECO:0000256" key="1">
    <source>
        <dbReference type="SAM" id="MobiDB-lite"/>
    </source>
</evidence>
<reference evidence="2" key="1">
    <citation type="submission" date="2020-10" db="EMBL/GenBank/DDBJ databases">
        <title>An improved Amphimedon queenslandica hologenome assembly reveals how three proteobacterial symbionts can extend the metabolic phenotypic of their marine sponge host.</title>
        <authorList>
            <person name="Degnan B."/>
            <person name="Degnan S."/>
            <person name="Xiang X."/>
        </authorList>
    </citation>
    <scope>NUCLEOTIDE SEQUENCE</scope>
    <source>
        <strain evidence="2">AqS2</strain>
    </source>
</reference>
<evidence type="ECO:0000313" key="3">
    <source>
        <dbReference type="Proteomes" id="UP000604381"/>
    </source>
</evidence>
<sequence length="178" mass="19553">MMHQRELLGAGALQPREDAVDRGRRKAEPVHAGLDLDEDPRQARIELEQPRELVLAANREPQAVLLGEAQLLVRAAAAEHQHRPVPALPPQLGAVGQLEDAQAVHRGRDRRRDRRHAMPVAVGLDHREQAAAAGMLFQDAAVGGAGRRVHRHRRRRPHAARSMLSSASSSMSSTPAKR</sequence>
<keyword evidence="3" id="KW-1185">Reference proteome</keyword>
<feature type="region of interest" description="Disordered" evidence="1">
    <location>
        <begin position="1"/>
        <end position="37"/>
    </location>
</feature>
<protein>
    <submittedName>
        <fullName evidence="2">Uncharacterized protein</fullName>
    </submittedName>
</protein>
<dbReference type="AlphaFoldDB" id="A0A930UDV9"/>
<dbReference type="EMBL" id="JADHEI010000028">
    <property type="protein sequence ID" value="MBF2734774.1"/>
    <property type="molecule type" value="Genomic_DNA"/>
</dbReference>
<feature type="compositionally biased region" description="Low complexity" evidence="1">
    <location>
        <begin position="160"/>
        <end position="178"/>
    </location>
</feature>
<gene>
    <name evidence="2" type="ORF">ISN26_01580</name>
</gene>
<accession>A0A930UDV9</accession>
<proteinExistence type="predicted"/>
<feature type="compositionally biased region" description="Basic and acidic residues" evidence="1">
    <location>
        <begin position="15"/>
        <end position="29"/>
    </location>
</feature>
<evidence type="ECO:0000313" key="2">
    <source>
        <dbReference type="EMBL" id="MBF2734774.1"/>
    </source>
</evidence>